<evidence type="ECO:0000313" key="6">
    <source>
        <dbReference type="EMBL" id="PWK28530.1"/>
    </source>
</evidence>
<dbReference type="Gene3D" id="1.10.1740.10">
    <property type="match status" value="1"/>
</dbReference>
<dbReference type="InterPro" id="IPR039425">
    <property type="entry name" value="RNA_pol_sigma-70-like"/>
</dbReference>
<dbReference type="EMBL" id="QGGO01000003">
    <property type="protein sequence ID" value="PWK28530.1"/>
    <property type="molecule type" value="Genomic_DNA"/>
</dbReference>
<dbReference type="InterPro" id="IPR013324">
    <property type="entry name" value="RNA_pol_sigma_r3/r4-like"/>
</dbReference>
<dbReference type="Gene3D" id="1.10.10.10">
    <property type="entry name" value="Winged helix-like DNA-binding domain superfamily/Winged helix DNA-binding domain"/>
    <property type="match status" value="1"/>
</dbReference>
<accession>A0A316EEM6</accession>
<dbReference type="InterPro" id="IPR013325">
    <property type="entry name" value="RNA_pol_sigma_r2"/>
</dbReference>
<dbReference type="GO" id="GO:0006352">
    <property type="term" value="P:DNA-templated transcription initiation"/>
    <property type="evidence" value="ECO:0007669"/>
    <property type="project" value="InterPro"/>
</dbReference>
<dbReference type="InterPro" id="IPR007627">
    <property type="entry name" value="RNA_pol_sigma70_r2"/>
</dbReference>
<evidence type="ECO:0000256" key="3">
    <source>
        <dbReference type="ARBA" id="ARBA00023082"/>
    </source>
</evidence>
<dbReference type="PANTHER" id="PTHR43133:SF46">
    <property type="entry name" value="RNA POLYMERASE SIGMA-70 FACTOR ECF SUBFAMILY"/>
    <property type="match status" value="1"/>
</dbReference>
<keyword evidence="7" id="KW-1185">Reference proteome</keyword>
<dbReference type="AlphaFoldDB" id="A0A316EEM6"/>
<evidence type="ECO:0000259" key="5">
    <source>
        <dbReference type="SMART" id="SM00421"/>
    </source>
</evidence>
<dbReference type="InterPro" id="IPR013249">
    <property type="entry name" value="RNA_pol_sigma70_r4_t2"/>
</dbReference>
<name>A0A316EEM6_9BACT</name>
<reference evidence="6 7" key="1">
    <citation type="submission" date="2018-05" db="EMBL/GenBank/DDBJ databases">
        <title>Genomic Encyclopedia of Archaeal and Bacterial Type Strains, Phase II (KMG-II): from individual species to whole genera.</title>
        <authorList>
            <person name="Goeker M."/>
        </authorList>
    </citation>
    <scope>NUCLEOTIDE SEQUENCE [LARGE SCALE GENOMIC DNA]</scope>
    <source>
        <strain evidence="6 7">DSM 22214</strain>
    </source>
</reference>
<keyword evidence="3" id="KW-0731">Sigma factor</keyword>
<dbReference type="SMART" id="SM00421">
    <property type="entry name" value="HTH_LUXR"/>
    <property type="match status" value="1"/>
</dbReference>
<evidence type="ECO:0000256" key="2">
    <source>
        <dbReference type="ARBA" id="ARBA00023015"/>
    </source>
</evidence>
<dbReference type="InterPro" id="IPR014327">
    <property type="entry name" value="RNA_pol_sigma70_bacteroid"/>
</dbReference>
<dbReference type="PANTHER" id="PTHR43133">
    <property type="entry name" value="RNA POLYMERASE ECF-TYPE SIGMA FACTO"/>
    <property type="match status" value="1"/>
</dbReference>
<sequence length="193" mass="22641">MISPIFDTDQKILSHLAKGDVTAFDFLYQKYFSKLYGAVYKRLQNRELTEEIVQELFVSLWERRTVLSISTTIEAYLFSSVKYLVIAQYKKNNLFEQYSTNIETDNKDENFTEQAVSFDELNEAYQKALLILPERCREVFLLKRSGLSQREVSEKLDISEKTVENQMTKALKILREVLKDYTLLFILLNTACN</sequence>
<comment type="similarity">
    <text evidence="1">Belongs to the sigma-70 factor family. ECF subfamily.</text>
</comment>
<dbReference type="NCBIfam" id="TIGR02985">
    <property type="entry name" value="Sig70_bacteroi1"/>
    <property type="match status" value="1"/>
</dbReference>
<dbReference type="InterPro" id="IPR014284">
    <property type="entry name" value="RNA_pol_sigma-70_dom"/>
</dbReference>
<comment type="caution">
    <text evidence="6">The sequence shown here is derived from an EMBL/GenBank/DDBJ whole genome shotgun (WGS) entry which is preliminary data.</text>
</comment>
<dbReference type="GO" id="GO:0003677">
    <property type="term" value="F:DNA binding"/>
    <property type="evidence" value="ECO:0007669"/>
    <property type="project" value="InterPro"/>
</dbReference>
<dbReference type="InterPro" id="IPR000792">
    <property type="entry name" value="Tscrpt_reg_LuxR_C"/>
</dbReference>
<dbReference type="NCBIfam" id="TIGR02937">
    <property type="entry name" value="sigma70-ECF"/>
    <property type="match status" value="1"/>
</dbReference>
<feature type="domain" description="HTH luxR-type" evidence="5">
    <location>
        <begin position="129"/>
        <end position="188"/>
    </location>
</feature>
<dbReference type="GO" id="GO:0016987">
    <property type="term" value="F:sigma factor activity"/>
    <property type="evidence" value="ECO:0007669"/>
    <property type="project" value="UniProtKB-KW"/>
</dbReference>
<dbReference type="SUPFAM" id="SSF88946">
    <property type="entry name" value="Sigma2 domain of RNA polymerase sigma factors"/>
    <property type="match status" value="1"/>
</dbReference>
<proteinExistence type="inferred from homology"/>
<dbReference type="Proteomes" id="UP000245489">
    <property type="component" value="Unassembled WGS sequence"/>
</dbReference>
<dbReference type="OrthoDB" id="679904at2"/>
<organism evidence="6 7">
    <name type="scientific">Arcicella aurantiaca</name>
    <dbReference type="NCBI Taxonomy" id="591202"/>
    <lineage>
        <taxon>Bacteria</taxon>
        <taxon>Pseudomonadati</taxon>
        <taxon>Bacteroidota</taxon>
        <taxon>Cytophagia</taxon>
        <taxon>Cytophagales</taxon>
        <taxon>Flectobacillaceae</taxon>
        <taxon>Arcicella</taxon>
    </lineage>
</organism>
<dbReference type="SUPFAM" id="SSF88659">
    <property type="entry name" value="Sigma3 and sigma4 domains of RNA polymerase sigma factors"/>
    <property type="match status" value="1"/>
</dbReference>
<gene>
    <name evidence="6" type="ORF">LV89_00734</name>
</gene>
<dbReference type="Pfam" id="PF08281">
    <property type="entry name" value="Sigma70_r4_2"/>
    <property type="match status" value="1"/>
</dbReference>
<dbReference type="PRINTS" id="PR00038">
    <property type="entry name" value="HTHLUXR"/>
</dbReference>
<protein>
    <submittedName>
        <fullName evidence="6">RNA polymerase sigma-70 factor (ECF subfamily)</fullName>
    </submittedName>
</protein>
<dbReference type="RefSeq" id="WP_109741522.1">
    <property type="nucleotide sequence ID" value="NZ_QGGO01000003.1"/>
</dbReference>
<keyword evidence="4" id="KW-0804">Transcription</keyword>
<evidence type="ECO:0000256" key="1">
    <source>
        <dbReference type="ARBA" id="ARBA00010641"/>
    </source>
</evidence>
<evidence type="ECO:0000256" key="4">
    <source>
        <dbReference type="ARBA" id="ARBA00023163"/>
    </source>
</evidence>
<evidence type="ECO:0000313" key="7">
    <source>
        <dbReference type="Proteomes" id="UP000245489"/>
    </source>
</evidence>
<keyword evidence="2" id="KW-0805">Transcription regulation</keyword>
<dbReference type="Pfam" id="PF04542">
    <property type="entry name" value="Sigma70_r2"/>
    <property type="match status" value="1"/>
</dbReference>
<dbReference type="InterPro" id="IPR036388">
    <property type="entry name" value="WH-like_DNA-bd_sf"/>
</dbReference>